<dbReference type="NCBIfam" id="TIGR01643">
    <property type="entry name" value="YD_repeat_2x"/>
    <property type="match status" value="1"/>
</dbReference>
<dbReference type="PANTHER" id="PTHR32305">
    <property type="match status" value="1"/>
</dbReference>
<dbReference type="Proteomes" id="UP000198878">
    <property type="component" value="Unassembled WGS sequence"/>
</dbReference>
<keyword evidence="1" id="KW-1133">Transmembrane helix</keyword>
<dbReference type="Gene3D" id="2.180.10.10">
    <property type="entry name" value="RHS repeat-associated core"/>
    <property type="match status" value="2"/>
</dbReference>
<dbReference type="InterPro" id="IPR031325">
    <property type="entry name" value="RHS_repeat"/>
</dbReference>
<organism evidence="2 3">
    <name type="scientific">Amycolatopsis pretoriensis</name>
    <dbReference type="NCBI Taxonomy" id="218821"/>
    <lineage>
        <taxon>Bacteria</taxon>
        <taxon>Bacillati</taxon>
        <taxon>Actinomycetota</taxon>
        <taxon>Actinomycetes</taxon>
        <taxon>Pseudonocardiales</taxon>
        <taxon>Pseudonocardiaceae</taxon>
        <taxon>Amycolatopsis</taxon>
    </lineage>
</organism>
<dbReference type="InterPro" id="IPR006530">
    <property type="entry name" value="YD"/>
</dbReference>
<feature type="transmembrane region" description="Helical" evidence="1">
    <location>
        <begin position="68"/>
        <end position="90"/>
    </location>
</feature>
<dbReference type="InterPro" id="IPR022385">
    <property type="entry name" value="Rhs_assc_core"/>
</dbReference>
<dbReference type="EMBL" id="FNUJ01000009">
    <property type="protein sequence ID" value="SEF36121.1"/>
    <property type="molecule type" value="Genomic_DNA"/>
</dbReference>
<keyword evidence="3" id="KW-1185">Reference proteome</keyword>
<dbReference type="Pfam" id="PF05593">
    <property type="entry name" value="RHS_repeat"/>
    <property type="match status" value="1"/>
</dbReference>
<dbReference type="STRING" id="218821.SAMN05421837_109278"/>
<sequence length="2181" mass="230841">MVNGRQRADEWPGTGWAEQRNRTSAVRWISLDLDSRIQFAGSSSGVVCDLGGSMSSCSRALRTALRRLTVFGLVLALLAFVPAATTPALAATVKAPPVAPTKVIPHGEQQLKHVTAPVMAAGRAPAATWPSAGVADVVIAAADPVKPRRPADAGETNFDAPRRAGGLPVLVAAPGRARTQDTSVHVRVADQDLARRAGISGVVLSVAPRSGGADQVSVGVDYSAFRDAVGGSFASRLGLVRLPACVLATPERAECRTRTPLRSGNDTAAHVVTAEVALAGSEQVLAATADSSGSSGSFAASSLAPSGSWGVTDNTGAFTWSYPIELPPAATGKAVEPKVALSYNSAVVDGRTAATNNQSSWIGQGWQYEPGFVERTYRACAEDDSLPQASKTGDLCWAGPIMTMFLGGKTVALVYDQGKNLWRSADDNGARVELLTGATNGVHGGEHWKVTTTDGVQYFFGLNRPPGYSNQEQTNSAWTVPVYGAYAGDPCNNPAGFAQSSCAQAWRWNLDYVEDPYGNATAYYYNTETNYYGVANGTAGVAYTRGGTLKRVDYGLRKTNGSVYGGVAPGQVVFSVAERCLPSGAITCDPAQFTKANASSWPDTPQDQQCLAGATCDNHSPTFWSTKRLTSITTQYNLGSGPVKVDTYDLAQQFPSAADKELWLDSIVRTGFSGSTSITLPPIKFTGQVFDNRVSGYNNQPAMAHWRVTDITTDTGSVIDVTYSTPDCSASSMPADPAQNTKRCYPVYWTPPLNKDPILDYFHKYVTEKVEVQDANALSPKQVTAYTYLGSPAWHYDDNEVVKPKNRTYGQFRGYSEVETRTGDPNSSFDGVADRKTLVRTKYFRGMDGDTLPGGGHRSVSVASSLGDSITDDNTFAGAARETQAFDGDGGARLTSAVNDPVKVATTATRNRSGLAALTADVVKTARTRSVTDLAAGGTRTTTVTNRYDDLGRLVAKTDSGDGVADLCVSTQYADNTTAWIRDKAKQVTTSTEVCPAGDPTASLVTTAVRTYYDNQGELGAVPGPGNATRVDTATGNDHGTLTFETTGKAAFDAAGRTLSTTDARNFTTTMAHTPTDGGVLSKTVTTNPKGQNETVEVEPARGKTTATIDVAGLRTDATYDALGRLTAVWKPGQVKGSTPASSTYDYLLRTDGPLAITSRALVDFGTGTNYVTNVELRDSFGQIRQTQTDAGDGGRIVKDVVYDSHGWQRATDNRYLTTGAPATSMVAVAPSAVDDRTVYAYDGAGRAVTAAAYRGLTRTWETRTVYGGDRVTEFPPPGGVTTTKINDARGRTVELRRYTSLPAVDGTAVSGGAYEATLYHFTATGLQDSITDPVGNKWVYGYDFLGRKNSQTDPDSGTSTTSYDLAGLISSTKDARGQVLAYTYDELGRKTAEFDDSTAGFKRASWTWDGAPGGAGKLFYSTRYTSTGNWITGVAAYNGQGLPAKQLTQVPTSETGLAGTYYTLLGYTSTGQLNMVQPASGGGLPGEAIGITYDKFGKPLTTLGYNAYVSASKYTPFGENSQFTLGPSNNQAWLSYDYDAQTRRLTDVNLSAQQAQSQIDDVRYSYDAVGNITKSVDTQGPAGTAPVRTQCFGYDPLSRLTAAWTATDDCAAPAATGTIGGPNPYWTSWTFKPGGLRDTQTQHAAAGDTTTTYTYPAAGGARPHALAGTTTTGPNGTKTSAFGYDEAGNTVSRDVPDGAQTLTWDRNNRLASVQTPRGLTGYVYDADGGQLLRRDPGKVTLFLPGEELARNTTTGAVTGTRYYTHNGVTVAVRVGGANPSYLVSDQHNTATVAVDSVTFAVTRRTMDPYGNVLGAVENGPWPDAHGFLDKPVSADSGLTDIGARKYDSVTGRFISVDPVLDPKDPDQLCGYSYAENNPVSRSDPSGMLTIVGVGEGGISEALGMAHDIQVTASRTYHQAHISIFWGYLPVWRAGFIGPQLPVWLPAVLITIWFSTMPSCPTAKPRGNTPTMGPDPLTRAERAAYNKAHPPPTPAPAQKSVREQIADLLVALTGADKMVNCIREGAVGDCIKGFGPLVAGPLAKGAAGLAMRGAGRAAEMDSFLAGGATVRHGPTATAIGDDANTLQNFYRSRGTEGHDVIVHGDRDGNFRVDGMITHPQQIADAVMENPYYNGGPINLVTCHGSCGAAQDLRELLGGPITSSPFRVDLDPATGVLREWPR</sequence>
<name>A0A1H5RF13_9PSEU</name>
<proteinExistence type="predicted"/>
<protein>
    <submittedName>
        <fullName evidence="2">RHS repeat-associated core domain-containing protein</fullName>
    </submittedName>
</protein>
<evidence type="ECO:0000313" key="3">
    <source>
        <dbReference type="Proteomes" id="UP000198878"/>
    </source>
</evidence>
<dbReference type="NCBIfam" id="TIGR03696">
    <property type="entry name" value="Rhs_assc_core"/>
    <property type="match status" value="1"/>
</dbReference>
<keyword evidence="1" id="KW-0472">Membrane</keyword>
<dbReference type="PANTHER" id="PTHR32305:SF17">
    <property type="entry name" value="TRNA NUCLEASE WAPA"/>
    <property type="match status" value="1"/>
</dbReference>
<reference evidence="3" key="1">
    <citation type="submission" date="2016-10" db="EMBL/GenBank/DDBJ databases">
        <authorList>
            <person name="Varghese N."/>
            <person name="Submissions S."/>
        </authorList>
    </citation>
    <scope>NUCLEOTIDE SEQUENCE [LARGE SCALE GENOMIC DNA]</scope>
    <source>
        <strain evidence="3">DSM 44654</strain>
    </source>
</reference>
<accession>A0A1H5RF13</accession>
<evidence type="ECO:0000313" key="2">
    <source>
        <dbReference type="EMBL" id="SEF36121.1"/>
    </source>
</evidence>
<keyword evidence="1" id="KW-0812">Transmembrane</keyword>
<evidence type="ECO:0000256" key="1">
    <source>
        <dbReference type="SAM" id="Phobius"/>
    </source>
</evidence>
<dbReference type="InterPro" id="IPR050708">
    <property type="entry name" value="T6SS_VgrG/RHS"/>
</dbReference>
<gene>
    <name evidence="2" type="ORF">SAMN05421837_109278</name>
</gene>